<protein>
    <recommendedName>
        <fullName evidence="10">ATP-grasp domain-containing protein</fullName>
    </recommendedName>
</protein>
<dbReference type="SUPFAM" id="SSF52210">
    <property type="entry name" value="Succinyl-CoA synthetase domains"/>
    <property type="match status" value="1"/>
</dbReference>
<organism evidence="11 12">
    <name type="scientific">Candidatus Schekmanbacteria bacterium GWA2_38_11</name>
    <dbReference type="NCBI Taxonomy" id="1817876"/>
    <lineage>
        <taxon>Bacteria</taxon>
        <taxon>Candidatus Schekmaniibacteriota</taxon>
    </lineage>
</organism>
<sequence length="393" mass="43148">MRLYEFESKKIFQTNNIPIPKGEVVNSVDKIQTQTPSVVKAQIPSGGRGKAGGVLFGKDLSETKEKAKQLIGNKIKNFPVSKVLIEEHVQIEKELFMAATYDTTRKLPVVIFSTEGGVDIEELAKTHPEKIVSRSFDILKGFQEHNAREIVADAGVKGNDLLPVSSILFRLVQVFLKYDATLAEINPLGKTKDGKFIALDGHIEIDDDATYRHKDLIAELGEREEGQVKKSTEFEKKASEIDKMDHRGVAGRMIEFDGNLGLLIGGGGASLTSFDAIKKYGGKPANYCEIGGNPSVFKVKELVKLLLSKKGINKIAVIMNVVSNTRVDLVARGVVKGVIESGKKPSETITVFRIPGAWEDEGFKILKKYGVPYCDRTVSIDEAARMAVERAGK</sequence>
<dbReference type="AlphaFoldDB" id="A0A1F7R922"/>
<evidence type="ECO:0000256" key="3">
    <source>
        <dbReference type="ARBA" id="ARBA00022598"/>
    </source>
</evidence>
<dbReference type="Pfam" id="PF16114">
    <property type="entry name" value="Citrate_bind"/>
    <property type="match status" value="1"/>
</dbReference>
<comment type="similarity">
    <text evidence="2">Belongs to the succinate/malate CoA ligase beta subunit family.</text>
</comment>
<dbReference type="GO" id="GO:0006104">
    <property type="term" value="P:succinyl-CoA metabolic process"/>
    <property type="evidence" value="ECO:0007669"/>
    <property type="project" value="TreeGrafter"/>
</dbReference>
<evidence type="ECO:0000256" key="1">
    <source>
        <dbReference type="ARBA" id="ARBA00001946"/>
    </source>
</evidence>
<dbReference type="Gene3D" id="3.30.1490.20">
    <property type="entry name" value="ATP-grasp fold, A domain"/>
    <property type="match status" value="1"/>
</dbReference>
<dbReference type="EMBL" id="MGDB01000157">
    <property type="protein sequence ID" value="OGL38066.1"/>
    <property type="molecule type" value="Genomic_DNA"/>
</dbReference>
<evidence type="ECO:0000256" key="6">
    <source>
        <dbReference type="ARBA" id="ARBA00022842"/>
    </source>
</evidence>
<dbReference type="InterPro" id="IPR016102">
    <property type="entry name" value="Succinyl-CoA_synth-like"/>
</dbReference>
<dbReference type="FunFam" id="3.30.470.20:FF:000002">
    <property type="entry name" value="Succinate--CoA ligase [ADP-forming] subunit beta"/>
    <property type="match status" value="1"/>
</dbReference>
<gene>
    <name evidence="11" type="ORF">A2042_01925</name>
</gene>
<dbReference type="GO" id="GO:0046872">
    <property type="term" value="F:metal ion binding"/>
    <property type="evidence" value="ECO:0007669"/>
    <property type="project" value="UniProtKB-KW"/>
</dbReference>
<evidence type="ECO:0000259" key="10">
    <source>
        <dbReference type="PROSITE" id="PS50975"/>
    </source>
</evidence>
<keyword evidence="7" id="KW-0012">Acyltransferase</keyword>
<dbReference type="GO" id="GO:0042709">
    <property type="term" value="C:succinate-CoA ligase complex"/>
    <property type="evidence" value="ECO:0007669"/>
    <property type="project" value="TreeGrafter"/>
</dbReference>
<evidence type="ECO:0000256" key="9">
    <source>
        <dbReference type="PROSITE-ProRule" id="PRU00409"/>
    </source>
</evidence>
<evidence type="ECO:0000313" key="11">
    <source>
        <dbReference type="EMBL" id="OGL38066.1"/>
    </source>
</evidence>
<dbReference type="InterPro" id="IPR005809">
    <property type="entry name" value="Succ_CoA_ligase-like_bsu"/>
</dbReference>
<evidence type="ECO:0000256" key="7">
    <source>
        <dbReference type="ARBA" id="ARBA00023315"/>
    </source>
</evidence>
<dbReference type="InterPro" id="IPR013815">
    <property type="entry name" value="ATP_grasp_subdomain_1"/>
</dbReference>
<proteinExistence type="inferred from homology"/>
<dbReference type="InterPro" id="IPR011761">
    <property type="entry name" value="ATP-grasp"/>
</dbReference>
<evidence type="ECO:0000256" key="4">
    <source>
        <dbReference type="ARBA" id="ARBA00022723"/>
    </source>
</evidence>
<dbReference type="GO" id="GO:0006099">
    <property type="term" value="P:tricarboxylic acid cycle"/>
    <property type="evidence" value="ECO:0007669"/>
    <property type="project" value="InterPro"/>
</dbReference>
<dbReference type="Gene3D" id="3.40.50.261">
    <property type="entry name" value="Succinyl-CoA synthetase domains"/>
    <property type="match status" value="1"/>
</dbReference>
<name>A0A1F7R922_9BACT</name>
<dbReference type="PIRSF" id="PIRSF001554">
    <property type="entry name" value="SucCS_beta"/>
    <property type="match status" value="1"/>
</dbReference>
<comment type="caution">
    <text evidence="11">The sequence shown here is derived from an EMBL/GenBank/DDBJ whole genome shotgun (WGS) entry which is preliminary data.</text>
</comment>
<keyword evidence="5 9" id="KW-0547">Nucleotide-binding</keyword>
<dbReference type="PANTHER" id="PTHR11815">
    <property type="entry name" value="SUCCINYL-COA SYNTHETASE BETA CHAIN"/>
    <property type="match status" value="1"/>
</dbReference>
<keyword evidence="3" id="KW-0436">Ligase</keyword>
<dbReference type="GO" id="GO:0005524">
    <property type="term" value="F:ATP binding"/>
    <property type="evidence" value="ECO:0007669"/>
    <property type="project" value="UniProtKB-UniRule"/>
</dbReference>
<dbReference type="Proteomes" id="UP000178526">
    <property type="component" value="Unassembled WGS sequence"/>
</dbReference>
<keyword evidence="6" id="KW-0460">Magnesium</keyword>
<dbReference type="Pfam" id="PF08442">
    <property type="entry name" value="ATP-grasp_2"/>
    <property type="match status" value="1"/>
</dbReference>
<dbReference type="SUPFAM" id="SSF56059">
    <property type="entry name" value="Glutathione synthetase ATP-binding domain-like"/>
    <property type="match status" value="1"/>
</dbReference>
<dbReference type="InterPro" id="IPR032263">
    <property type="entry name" value="Citrate-bd"/>
</dbReference>
<evidence type="ECO:0000256" key="5">
    <source>
        <dbReference type="ARBA" id="ARBA00022741"/>
    </source>
</evidence>
<evidence type="ECO:0000313" key="12">
    <source>
        <dbReference type="Proteomes" id="UP000178526"/>
    </source>
</evidence>
<accession>A0A1F7R922</accession>
<comment type="catalytic activity">
    <reaction evidence="8">
        <text>oxaloacetate + acetyl-CoA + ADP + phosphate = citrate + ATP + CoA</text>
        <dbReference type="Rhea" id="RHEA:21160"/>
        <dbReference type="ChEBI" id="CHEBI:16452"/>
        <dbReference type="ChEBI" id="CHEBI:16947"/>
        <dbReference type="ChEBI" id="CHEBI:30616"/>
        <dbReference type="ChEBI" id="CHEBI:43474"/>
        <dbReference type="ChEBI" id="CHEBI:57287"/>
        <dbReference type="ChEBI" id="CHEBI:57288"/>
        <dbReference type="ChEBI" id="CHEBI:456216"/>
        <dbReference type="EC" id="2.3.3.8"/>
    </reaction>
</comment>
<dbReference type="Gene3D" id="3.30.470.20">
    <property type="entry name" value="ATP-grasp fold, B domain"/>
    <property type="match status" value="1"/>
</dbReference>
<keyword evidence="7" id="KW-0808">Transferase</keyword>
<dbReference type="PROSITE" id="PS50975">
    <property type="entry name" value="ATP_GRASP"/>
    <property type="match status" value="1"/>
</dbReference>
<comment type="cofactor">
    <cofactor evidence="1">
        <name>Mg(2+)</name>
        <dbReference type="ChEBI" id="CHEBI:18420"/>
    </cofactor>
</comment>
<reference evidence="11 12" key="1">
    <citation type="journal article" date="2016" name="Nat. Commun.">
        <title>Thousands of microbial genomes shed light on interconnected biogeochemical processes in an aquifer system.</title>
        <authorList>
            <person name="Anantharaman K."/>
            <person name="Brown C.T."/>
            <person name="Hug L.A."/>
            <person name="Sharon I."/>
            <person name="Castelle C.J."/>
            <person name="Probst A.J."/>
            <person name="Thomas B.C."/>
            <person name="Singh A."/>
            <person name="Wilkins M.J."/>
            <person name="Karaoz U."/>
            <person name="Brodie E.L."/>
            <person name="Williams K.H."/>
            <person name="Hubbard S.S."/>
            <person name="Banfield J.F."/>
        </authorList>
    </citation>
    <scope>NUCLEOTIDE SEQUENCE [LARGE SCALE GENOMIC DNA]</scope>
</reference>
<dbReference type="GO" id="GO:0004775">
    <property type="term" value="F:succinate-CoA ligase (ADP-forming) activity"/>
    <property type="evidence" value="ECO:0007669"/>
    <property type="project" value="TreeGrafter"/>
</dbReference>
<dbReference type="InterPro" id="IPR013650">
    <property type="entry name" value="ATP-grasp_succ-CoA_synth-type"/>
</dbReference>
<keyword evidence="4" id="KW-0479">Metal-binding</keyword>
<keyword evidence="9" id="KW-0067">ATP-binding</keyword>
<evidence type="ECO:0000256" key="2">
    <source>
        <dbReference type="ARBA" id="ARBA00009182"/>
    </source>
</evidence>
<evidence type="ECO:0000256" key="8">
    <source>
        <dbReference type="ARBA" id="ARBA00047593"/>
    </source>
</evidence>
<dbReference type="PANTHER" id="PTHR11815:SF10">
    <property type="entry name" value="SUCCINATE--COA LIGASE [GDP-FORMING] SUBUNIT BETA, MITOCHONDRIAL"/>
    <property type="match status" value="1"/>
</dbReference>
<dbReference type="GO" id="GO:0003878">
    <property type="term" value="F:ATP citrate synthase activity"/>
    <property type="evidence" value="ECO:0007669"/>
    <property type="project" value="UniProtKB-EC"/>
</dbReference>
<feature type="domain" description="ATP-grasp" evidence="10">
    <location>
        <begin position="9"/>
        <end position="218"/>
    </location>
</feature>